<evidence type="ECO:0000313" key="3">
    <source>
        <dbReference type="Proteomes" id="UP000011021"/>
    </source>
</evidence>
<accession>E7RV95</accession>
<gene>
    <name evidence="2" type="ORF">HMPREF0551_0607</name>
</gene>
<sequence length="351" mass="39674">MVLGSVLLLIIMLGALGLYFLSVDEEDRVFVGIVLFVLLVNLLLYPFGKGVFAPSVPVPTPELAGYEVVVEHQKALSELRWHVAAQREEILQGIDNQLALGDTAGAVQVIQGLKVLNDPEILQLEKAVRQREQEEQRVRQLWLAYGAEEAQTDALIRDSLAKMKEEERKRGVWQEKMAAQTAKRDAALRFLVSQKDRVGGIVWYQDRSTPPGREQEPIFLVIRDGRHARDESQEGLHLGLQVHRRQKVAPRKGAARDVKVSVLADGKDLGFYLHAREDLDGLWWSDNALDDYDGLERLDRLLQARKVVLRFVDGQRVVEVPVSPRARTAMRHVRDAYQAMNALKGLEFRGP</sequence>
<dbReference type="HOGENOM" id="CLU_789405_0_0_4"/>
<keyword evidence="3" id="KW-1185">Reference proteome</keyword>
<protein>
    <submittedName>
        <fullName evidence="2">Uncharacterized protein</fullName>
    </submittedName>
</protein>
<evidence type="ECO:0000313" key="2">
    <source>
        <dbReference type="EMBL" id="EFV95699.1"/>
    </source>
</evidence>
<organism evidence="2 3">
    <name type="scientific">Lautropia mirabilis ATCC 51599</name>
    <dbReference type="NCBI Taxonomy" id="887898"/>
    <lineage>
        <taxon>Bacteria</taxon>
        <taxon>Pseudomonadati</taxon>
        <taxon>Pseudomonadota</taxon>
        <taxon>Betaproteobacteria</taxon>
        <taxon>Burkholderiales</taxon>
        <taxon>Burkholderiaceae</taxon>
        <taxon>Lautropia</taxon>
    </lineage>
</organism>
<name>E7RV95_9BURK</name>
<evidence type="ECO:0000256" key="1">
    <source>
        <dbReference type="SAM" id="Phobius"/>
    </source>
</evidence>
<dbReference type="EMBL" id="AEQP01000002">
    <property type="protein sequence ID" value="EFV95699.1"/>
    <property type="molecule type" value="Genomic_DNA"/>
</dbReference>
<feature type="transmembrane region" description="Helical" evidence="1">
    <location>
        <begin position="6"/>
        <end position="22"/>
    </location>
</feature>
<keyword evidence="1" id="KW-0472">Membrane</keyword>
<reference evidence="2 3" key="1">
    <citation type="submission" date="2010-12" db="EMBL/GenBank/DDBJ databases">
        <authorList>
            <person name="Muzny D."/>
            <person name="Qin X."/>
            <person name="Deng J."/>
            <person name="Jiang H."/>
            <person name="Liu Y."/>
            <person name="Qu J."/>
            <person name="Song X.-Z."/>
            <person name="Zhang L."/>
            <person name="Thornton R."/>
            <person name="Coyle M."/>
            <person name="Francisco L."/>
            <person name="Jackson L."/>
            <person name="Javaid M."/>
            <person name="Korchina V."/>
            <person name="Kovar C."/>
            <person name="Mata R."/>
            <person name="Mathew T."/>
            <person name="Ngo R."/>
            <person name="Nguyen L."/>
            <person name="Nguyen N."/>
            <person name="Okwuonu G."/>
            <person name="Ongeri F."/>
            <person name="Pham C."/>
            <person name="Simmons D."/>
            <person name="Wilczek-Boney K."/>
            <person name="Hale W."/>
            <person name="Jakkamsetti A."/>
            <person name="Pham P."/>
            <person name="Ruth R."/>
            <person name="San Lucas F."/>
            <person name="Warren J."/>
            <person name="Zhang J."/>
            <person name="Zhao Z."/>
            <person name="Zhou C."/>
            <person name="Zhu D."/>
            <person name="Lee S."/>
            <person name="Bess C."/>
            <person name="Blankenburg K."/>
            <person name="Forbes L."/>
            <person name="Fu Q."/>
            <person name="Gubbala S."/>
            <person name="Hirani K."/>
            <person name="Jayaseelan J.C."/>
            <person name="Lara F."/>
            <person name="Munidasa M."/>
            <person name="Palculict T."/>
            <person name="Patil S."/>
            <person name="Pu L.-L."/>
            <person name="Saada N."/>
            <person name="Tang L."/>
            <person name="Weissenberger G."/>
            <person name="Zhu Y."/>
            <person name="Hemphill L."/>
            <person name="Shang Y."/>
            <person name="Youmans B."/>
            <person name="Ayvaz T."/>
            <person name="Ross M."/>
            <person name="Santibanez J."/>
            <person name="Aqrawi P."/>
            <person name="Gross S."/>
            <person name="Joshi V."/>
            <person name="Fowler G."/>
            <person name="Nazareth L."/>
            <person name="Reid J."/>
            <person name="Worley K."/>
            <person name="Petrosino J."/>
            <person name="Highlander S."/>
            <person name="Gibbs R."/>
        </authorList>
    </citation>
    <scope>NUCLEOTIDE SEQUENCE [LARGE SCALE GENOMIC DNA]</scope>
    <source>
        <strain evidence="2 3">ATCC 51599</strain>
    </source>
</reference>
<feature type="transmembrane region" description="Helical" evidence="1">
    <location>
        <begin position="29"/>
        <end position="48"/>
    </location>
</feature>
<dbReference type="Proteomes" id="UP000011021">
    <property type="component" value="Unassembled WGS sequence"/>
</dbReference>
<proteinExistence type="predicted"/>
<dbReference type="AlphaFoldDB" id="E7RV95"/>
<dbReference type="RefSeq" id="WP_005672679.1">
    <property type="nucleotide sequence ID" value="NZ_CP146288.1"/>
</dbReference>
<keyword evidence="1" id="KW-0812">Transmembrane</keyword>
<comment type="caution">
    <text evidence="2">The sequence shown here is derived from an EMBL/GenBank/DDBJ whole genome shotgun (WGS) entry which is preliminary data.</text>
</comment>
<dbReference type="STRING" id="887898.HMPREF0551_0607"/>
<keyword evidence="1" id="KW-1133">Transmembrane helix</keyword>